<dbReference type="Gene3D" id="2.60.40.4070">
    <property type="match status" value="1"/>
</dbReference>
<organism evidence="2 3">
    <name type="scientific">Gallaecimonas pentaromativorans</name>
    <dbReference type="NCBI Taxonomy" id="584787"/>
    <lineage>
        <taxon>Bacteria</taxon>
        <taxon>Pseudomonadati</taxon>
        <taxon>Pseudomonadota</taxon>
        <taxon>Gammaproteobacteria</taxon>
        <taxon>Enterobacterales</taxon>
        <taxon>Gallaecimonadaceae</taxon>
        <taxon>Gallaecimonas</taxon>
    </lineage>
</organism>
<feature type="chain" id="PRO_5018192830" description="DUF2271 domain-containing protein" evidence="1">
    <location>
        <begin position="19"/>
        <end position="166"/>
    </location>
</feature>
<evidence type="ECO:0008006" key="4">
    <source>
        <dbReference type="Google" id="ProtNLM"/>
    </source>
</evidence>
<feature type="signal peptide" evidence="1">
    <location>
        <begin position="1"/>
        <end position="18"/>
    </location>
</feature>
<dbReference type="PIRSF" id="PIRSF014995">
    <property type="entry name" value="UCP014995"/>
    <property type="match status" value="1"/>
</dbReference>
<keyword evidence="3" id="KW-1185">Reference proteome</keyword>
<dbReference type="InterPro" id="IPR014469">
    <property type="entry name" value="DUF2271"/>
</dbReference>
<dbReference type="EMBL" id="RJUL01000008">
    <property type="protein sequence ID" value="ROQ23314.1"/>
    <property type="molecule type" value="Genomic_DNA"/>
</dbReference>
<dbReference type="STRING" id="584787.GCA_001247655_03766"/>
<name>A0A3N1NU12_9GAMM</name>
<protein>
    <recommendedName>
        <fullName evidence="4">DUF2271 domain-containing protein</fullName>
    </recommendedName>
</protein>
<dbReference type="RefSeq" id="WP_123422138.1">
    <property type="nucleotide sequence ID" value="NZ_RJUL01000008.1"/>
</dbReference>
<evidence type="ECO:0000256" key="1">
    <source>
        <dbReference type="SAM" id="SignalP"/>
    </source>
</evidence>
<reference evidence="2 3" key="1">
    <citation type="submission" date="2018-11" db="EMBL/GenBank/DDBJ databases">
        <title>Genomic Encyclopedia of Type Strains, Phase IV (KMG-IV): sequencing the most valuable type-strain genomes for metagenomic binning, comparative biology and taxonomic classification.</title>
        <authorList>
            <person name="Goeker M."/>
        </authorList>
    </citation>
    <scope>NUCLEOTIDE SEQUENCE [LARGE SCALE GENOMIC DNA]</scope>
    <source>
        <strain evidence="2 3">DSM 21945</strain>
    </source>
</reference>
<accession>A0A3N1NU12</accession>
<evidence type="ECO:0000313" key="3">
    <source>
        <dbReference type="Proteomes" id="UP000268033"/>
    </source>
</evidence>
<proteinExistence type="predicted"/>
<dbReference type="AlphaFoldDB" id="A0A3N1NU12"/>
<comment type="caution">
    <text evidence="2">The sequence shown here is derived from an EMBL/GenBank/DDBJ whole genome shotgun (WGS) entry which is preliminary data.</text>
</comment>
<dbReference type="Pfam" id="PF10029">
    <property type="entry name" value="DUF2271"/>
    <property type="match status" value="1"/>
</dbReference>
<dbReference type="Proteomes" id="UP000268033">
    <property type="component" value="Unassembled WGS sequence"/>
</dbReference>
<evidence type="ECO:0000313" key="2">
    <source>
        <dbReference type="EMBL" id="ROQ23314.1"/>
    </source>
</evidence>
<sequence>MVKGLLLPVLLCSSLPLAATPSLDISLGVPSIDTHEYQRPYVAAWIEDANGKPVRTLALWRGEDDWLKDLRAFWRKVGRRDSQLVDALSSATRLPGNYQLRWDGKDDSGQLLPDGDYSIFFEAAREHGGRSILSEKLHFAGQAFTKTLAAKPELGPVTLSYPARSN</sequence>
<keyword evidence="1" id="KW-0732">Signal</keyword>
<gene>
    <name evidence="2" type="ORF">EDC28_10852</name>
</gene>